<accession>A0ABU3S863</accession>
<reference evidence="1 2" key="1">
    <citation type="submission" date="2023-09" db="EMBL/GenBank/DDBJ databases">
        <title>Whole genome shotgun sequencing (WGS) of Bosea sp. ZW T0_25, isolated from stored onions (Allium cepa).</title>
        <authorList>
            <person name="Stoll D.A."/>
            <person name="Huch M."/>
        </authorList>
    </citation>
    <scope>NUCLEOTIDE SEQUENCE [LARGE SCALE GENOMIC DNA]</scope>
    <source>
        <strain evidence="1 2">ZW T0_25</strain>
    </source>
</reference>
<evidence type="ECO:0000313" key="1">
    <source>
        <dbReference type="EMBL" id="MDU0340979.1"/>
    </source>
</evidence>
<name>A0ABU3S863_9HYPH</name>
<comment type="caution">
    <text evidence="1">The sequence shown here is derived from an EMBL/GenBank/DDBJ whole genome shotgun (WGS) entry which is preliminary data.</text>
</comment>
<organism evidence="1 2">
    <name type="scientific">Bosea rubneri</name>
    <dbReference type="NCBI Taxonomy" id="3075434"/>
    <lineage>
        <taxon>Bacteria</taxon>
        <taxon>Pseudomonadati</taxon>
        <taxon>Pseudomonadota</taxon>
        <taxon>Alphaproteobacteria</taxon>
        <taxon>Hyphomicrobiales</taxon>
        <taxon>Boseaceae</taxon>
        <taxon>Bosea</taxon>
    </lineage>
</organism>
<evidence type="ECO:0000313" key="2">
    <source>
        <dbReference type="Proteomes" id="UP001254257"/>
    </source>
</evidence>
<gene>
    <name evidence="1" type="ORF">RKE40_13845</name>
</gene>
<keyword evidence="2" id="KW-1185">Reference proteome</keyword>
<protein>
    <submittedName>
        <fullName evidence="1">Uncharacterized protein</fullName>
    </submittedName>
</protein>
<proteinExistence type="predicted"/>
<sequence>MEQMARVVLRNFLVGLAKDALPAAKAVTAASAMFQEATFAVG</sequence>
<dbReference type="EMBL" id="JAWDID010000018">
    <property type="protein sequence ID" value="MDU0340979.1"/>
    <property type="molecule type" value="Genomic_DNA"/>
</dbReference>
<dbReference type="Proteomes" id="UP001254257">
    <property type="component" value="Unassembled WGS sequence"/>
</dbReference>
<dbReference type="RefSeq" id="WP_316018819.1">
    <property type="nucleotide sequence ID" value="NZ_JAWDID010000018.1"/>
</dbReference>